<keyword evidence="4" id="KW-1003">Cell membrane</keyword>
<comment type="similarity">
    <text evidence="2">Belongs to the ABC transporter superfamily.</text>
</comment>
<feature type="domain" description="ABC transporter" evidence="9">
    <location>
        <begin position="15"/>
        <end position="273"/>
    </location>
</feature>
<dbReference type="Pfam" id="PF00005">
    <property type="entry name" value="ABC_tran"/>
    <property type="match status" value="1"/>
</dbReference>
<evidence type="ECO:0000259" key="9">
    <source>
        <dbReference type="PROSITE" id="PS50893"/>
    </source>
</evidence>
<dbReference type="InterPro" id="IPR050388">
    <property type="entry name" value="ABC_Ni/Peptide_Import"/>
</dbReference>
<dbReference type="PANTHER" id="PTHR43297:SF2">
    <property type="entry name" value="DIPEPTIDE TRANSPORT ATP-BINDING PROTEIN DPPD"/>
    <property type="match status" value="1"/>
</dbReference>
<protein>
    <submittedName>
        <fullName evidence="10">ABC transporter ATP-binding protein</fullName>
    </submittedName>
</protein>
<accession>A0ABQ6IPL4</accession>
<keyword evidence="6 10" id="KW-0067">ATP-binding</keyword>
<dbReference type="CDD" id="cd03257">
    <property type="entry name" value="ABC_NikE_OppD_transporters"/>
    <property type="match status" value="1"/>
</dbReference>
<dbReference type="RefSeq" id="WP_348536111.1">
    <property type="nucleotide sequence ID" value="NZ_BSUO01000001.1"/>
</dbReference>
<name>A0ABQ6IPL4_9MICO</name>
<keyword evidence="3" id="KW-0813">Transport</keyword>
<dbReference type="PROSITE" id="PS50893">
    <property type="entry name" value="ABC_TRANSPORTER_2"/>
    <property type="match status" value="1"/>
</dbReference>
<keyword evidence="11" id="KW-1185">Reference proteome</keyword>
<dbReference type="InterPro" id="IPR003593">
    <property type="entry name" value="AAA+_ATPase"/>
</dbReference>
<evidence type="ECO:0000256" key="1">
    <source>
        <dbReference type="ARBA" id="ARBA00004202"/>
    </source>
</evidence>
<dbReference type="PROSITE" id="PS00211">
    <property type="entry name" value="ABC_TRANSPORTER_1"/>
    <property type="match status" value="1"/>
</dbReference>
<keyword evidence="7" id="KW-0472">Membrane</keyword>
<dbReference type="EMBL" id="BSUO01000001">
    <property type="protein sequence ID" value="GMA39270.1"/>
    <property type="molecule type" value="Genomic_DNA"/>
</dbReference>
<dbReference type="SMART" id="SM00382">
    <property type="entry name" value="AAA"/>
    <property type="match status" value="1"/>
</dbReference>
<comment type="subcellular location">
    <subcellularLocation>
        <location evidence="1">Cell membrane</location>
        <topology evidence="1">Peripheral membrane protein</topology>
    </subcellularLocation>
</comment>
<dbReference type="Proteomes" id="UP001157126">
    <property type="component" value="Unassembled WGS sequence"/>
</dbReference>
<proteinExistence type="inferred from homology"/>
<evidence type="ECO:0000256" key="6">
    <source>
        <dbReference type="ARBA" id="ARBA00022840"/>
    </source>
</evidence>
<dbReference type="PANTHER" id="PTHR43297">
    <property type="entry name" value="OLIGOPEPTIDE TRANSPORT ATP-BINDING PROTEIN APPD"/>
    <property type="match status" value="1"/>
</dbReference>
<evidence type="ECO:0000256" key="7">
    <source>
        <dbReference type="ARBA" id="ARBA00023136"/>
    </source>
</evidence>
<gene>
    <name evidence="10" type="ORF">GCM10025883_13150</name>
</gene>
<comment type="caution">
    <text evidence="10">The sequence shown here is derived from an EMBL/GenBank/DDBJ whole genome shotgun (WGS) entry which is preliminary data.</text>
</comment>
<evidence type="ECO:0000256" key="4">
    <source>
        <dbReference type="ARBA" id="ARBA00022475"/>
    </source>
</evidence>
<dbReference type="GO" id="GO:0005524">
    <property type="term" value="F:ATP binding"/>
    <property type="evidence" value="ECO:0007669"/>
    <property type="project" value="UniProtKB-KW"/>
</dbReference>
<dbReference type="InterPro" id="IPR003439">
    <property type="entry name" value="ABC_transporter-like_ATP-bd"/>
</dbReference>
<evidence type="ECO:0000313" key="10">
    <source>
        <dbReference type="EMBL" id="GMA39270.1"/>
    </source>
</evidence>
<organism evidence="10 11">
    <name type="scientific">Mobilicoccus caccae</name>
    <dbReference type="NCBI Taxonomy" id="1859295"/>
    <lineage>
        <taxon>Bacteria</taxon>
        <taxon>Bacillati</taxon>
        <taxon>Actinomycetota</taxon>
        <taxon>Actinomycetes</taxon>
        <taxon>Micrococcales</taxon>
        <taxon>Dermatophilaceae</taxon>
        <taxon>Mobilicoccus</taxon>
    </lineage>
</organism>
<feature type="compositionally biased region" description="Low complexity" evidence="8">
    <location>
        <begin position="290"/>
        <end position="316"/>
    </location>
</feature>
<feature type="region of interest" description="Disordered" evidence="8">
    <location>
        <begin position="268"/>
        <end position="330"/>
    </location>
</feature>
<evidence type="ECO:0000313" key="11">
    <source>
        <dbReference type="Proteomes" id="UP001157126"/>
    </source>
</evidence>
<feature type="compositionally biased region" description="Basic residues" evidence="8">
    <location>
        <begin position="320"/>
        <end position="330"/>
    </location>
</feature>
<evidence type="ECO:0000256" key="8">
    <source>
        <dbReference type="SAM" id="MobiDB-lite"/>
    </source>
</evidence>
<evidence type="ECO:0000256" key="2">
    <source>
        <dbReference type="ARBA" id="ARBA00005417"/>
    </source>
</evidence>
<dbReference type="InterPro" id="IPR027417">
    <property type="entry name" value="P-loop_NTPase"/>
</dbReference>
<evidence type="ECO:0000256" key="3">
    <source>
        <dbReference type="ARBA" id="ARBA00022448"/>
    </source>
</evidence>
<dbReference type="InterPro" id="IPR017871">
    <property type="entry name" value="ABC_transporter-like_CS"/>
</dbReference>
<keyword evidence="5" id="KW-0547">Nucleotide-binding</keyword>
<dbReference type="SUPFAM" id="SSF52540">
    <property type="entry name" value="P-loop containing nucleoside triphosphate hydrolases"/>
    <property type="match status" value="1"/>
</dbReference>
<evidence type="ECO:0000256" key="5">
    <source>
        <dbReference type="ARBA" id="ARBA00022741"/>
    </source>
</evidence>
<dbReference type="Gene3D" id="3.40.50.300">
    <property type="entry name" value="P-loop containing nucleotide triphosphate hydrolases"/>
    <property type="match status" value="1"/>
</dbReference>
<reference evidence="11" key="1">
    <citation type="journal article" date="2019" name="Int. J. Syst. Evol. Microbiol.">
        <title>The Global Catalogue of Microorganisms (GCM) 10K type strain sequencing project: providing services to taxonomists for standard genome sequencing and annotation.</title>
        <authorList>
            <consortium name="The Broad Institute Genomics Platform"/>
            <consortium name="The Broad Institute Genome Sequencing Center for Infectious Disease"/>
            <person name="Wu L."/>
            <person name="Ma J."/>
        </authorList>
    </citation>
    <scope>NUCLEOTIDE SEQUENCE [LARGE SCALE GENOMIC DNA]</scope>
    <source>
        <strain evidence="11">NBRC 113072</strain>
    </source>
</reference>
<sequence length="330" mass="34495">MIGAAGTPGPAVPALSVTGLGVAARGREIVTGVDLRIEPGERVGLIGESGSGKSLTALAIMGLLPDDLTPRGSVRIAGVGHDVVGARERDLSAMRGRDVSMVFQEPMSALNPTMRVGRQIAETLLIRRPGAADRSEQAREHTETSAREAALTLMAELGIPDPASSYRAYPHQLSGGQRQRVVLAIALANDPTLLVCDEPTTALDVTVQAYVLDRIVRSTHDRGSAVLFISHDLPVVASVCSRVHVMNRGRIVESGPVETVFTRPTHPYTRRLLDASELPPRPSSGGGRRGATASVASTGSVGSTGSSSAGSGSPAARPMPTRRRSWTSPA</sequence>